<keyword evidence="1" id="KW-0812">Transmembrane</keyword>
<dbReference type="SUPFAM" id="SSF109998">
    <property type="entry name" value="Triger factor/SurA peptide-binding domain-like"/>
    <property type="match status" value="1"/>
</dbReference>
<dbReference type="EMBL" id="ASJR01000016">
    <property type="protein sequence ID" value="ERP31233.1"/>
    <property type="molecule type" value="Genomic_DNA"/>
</dbReference>
<evidence type="ECO:0000313" key="2">
    <source>
        <dbReference type="EMBL" id="ERP31233.1"/>
    </source>
</evidence>
<keyword evidence="1" id="KW-0472">Membrane</keyword>
<proteinExistence type="predicted"/>
<sequence length="172" mass="19177">MKIWKKILRGAVVLLCFFCSAYIGWVLLGPENIPQCRHERQAFRATPSLKSDTAAVVNGKVIDSRCVKRRVDLLEGDSIAILQESLRELVTLELLYQHAQKNGVEISPRAGNIRANIVASSFPSREEYLDFFKAARLHGGRVCPRVVSKGNHRYFCGGTGRTSSFGKGCRKP</sequence>
<dbReference type="Proteomes" id="UP000017148">
    <property type="component" value="Unassembled WGS sequence"/>
</dbReference>
<dbReference type="InterPro" id="IPR027304">
    <property type="entry name" value="Trigger_fact/SurA_dom_sf"/>
</dbReference>
<keyword evidence="1" id="KW-1133">Transmembrane helix</keyword>
<dbReference type="STRING" id="1313304.CALK_1850"/>
<accession>U7D5J2</accession>
<protein>
    <submittedName>
        <fullName evidence="2">Uncharacterized protein</fullName>
    </submittedName>
</protein>
<dbReference type="AlphaFoldDB" id="U7D5J2"/>
<keyword evidence="3" id="KW-1185">Reference proteome</keyword>
<dbReference type="RefSeq" id="WP_022637280.1">
    <property type="nucleotide sequence ID" value="NZ_ASJR01000016.1"/>
</dbReference>
<organism evidence="2 3">
    <name type="scientific">Chitinivibrio alkaliphilus ACht1</name>
    <dbReference type="NCBI Taxonomy" id="1313304"/>
    <lineage>
        <taxon>Bacteria</taxon>
        <taxon>Pseudomonadati</taxon>
        <taxon>Fibrobacterota</taxon>
        <taxon>Chitinivibrionia</taxon>
        <taxon>Chitinivibrionales</taxon>
        <taxon>Chitinivibrionaceae</taxon>
        <taxon>Chitinivibrio</taxon>
    </lineage>
</organism>
<evidence type="ECO:0000256" key="1">
    <source>
        <dbReference type="SAM" id="Phobius"/>
    </source>
</evidence>
<feature type="transmembrane region" description="Helical" evidence="1">
    <location>
        <begin position="7"/>
        <end position="28"/>
    </location>
</feature>
<name>U7D5J2_9BACT</name>
<reference evidence="2 3" key="1">
    <citation type="journal article" date="2013" name="Environ. Microbiol.">
        <title>Genome analysis of Chitinivibrio alkaliphilus gen. nov., sp. nov., a novel extremely haloalkaliphilic anaerobic chitinolytic bacterium from the candidate phylum Termite Group 3.</title>
        <authorList>
            <person name="Sorokin D.Y."/>
            <person name="Gumerov V.M."/>
            <person name="Rakitin A.L."/>
            <person name="Beletsky A.V."/>
            <person name="Damste J.S."/>
            <person name="Muyzer G."/>
            <person name="Mardanov A.V."/>
            <person name="Ravin N.V."/>
        </authorList>
    </citation>
    <scope>NUCLEOTIDE SEQUENCE [LARGE SCALE GENOMIC DNA]</scope>
    <source>
        <strain evidence="2 3">ACht1</strain>
    </source>
</reference>
<comment type="caution">
    <text evidence="2">The sequence shown here is derived from an EMBL/GenBank/DDBJ whole genome shotgun (WGS) entry which is preliminary data.</text>
</comment>
<evidence type="ECO:0000313" key="3">
    <source>
        <dbReference type="Proteomes" id="UP000017148"/>
    </source>
</evidence>
<gene>
    <name evidence="2" type="ORF">CALK_1850</name>
</gene>